<name>A0ABX1QNX3_9PROT</name>
<feature type="transmembrane region" description="Helical" evidence="4">
    <location>
        <begin position="259"/>
        <end position="277"/>
    </location>
</feature>
<dbReference type="SUPFAM" id="SSF103473">
    <property type="entry name" value="MFS general substrate transporter"/>
    <property type="match status" value="1"/>
</dbReference>
<gene>
    <name evidence="6" type="ORF">GV368_07325</name>
</gene>
<feature type="transmembrane region" description="Helical" evidence="4">
    <location>
        <begin position="188"/>
        <end position="210"/>
    </location>
</feature>
<feature type="transmembrane region" description="Helical" evidence="4">
    <location>
        <begin position="222"/>
        <end position="247"/>
    </location>
</feature>
<feature type="transmembrane region" description="Helical" evidence="4">
    <location>
        <begin position="318"/>
        <end position="340"/>
    </location>
</feature>
<keyword evidence="1 4" id="KW-0812">Transmembrane</keyword>
<dbReference type="InterPro" id="IPR020846">
    <property type="entry name" value="MFS_dom"/>
</dbReference>
<accession>A0ABX1QNX3</accession>
<protein>
    <submittedName>
        <fullName evidence="6">MFS transporter</fullName>
    </submittedName>
</protein>
<feature type="domain" description="Major facilitator superfamily (MFS) profile" evidence="5">
    <location>
        <begin position="1"/>
        <end position="369"/>
    </location>
</feature>
<dbReference type="InterPro" id="IPR036259">
    <property type="entry name" value="MFS_trans_sf"/>
</dbReference>
<dbReference type="CDD" id="cd17370">
    <property type="entry name" value="MFS_MJ1317_like"/>
    <property type="match status" value="1"/>
</dbReference>
<feature type="transmembrane region" description="Helical" evidence="4">
    <location>
        <begin position="148"/>
        <end position="168"/>
    </location>
</feature>
<dbReference type="PANTHER" id="PTHR23518">
    <property type="entry name" value="C-METHYLTRANSFERASE"/>
    <property type="match status" value="1"/>
</dbReference>
<dbReference type="PROSITE" id="PS50850">
    <property type="entry name" value="MFS"/>
    <property type="match status" value="1"/>
</dbReference>
<evidence type="ECO:0000313" key="6">
    <source>
        <dbReference type="EMBL" id="NMH16914.1"/>
    </source>
</evidence>
<feature type="transmembrane region" description="Helical" evidence="4">
    <location>
        <begin position="283"/>
        <end position="306"/>
    </location>
</feature>
<dbReference type="Pfam" id="PF07690">
    <property type="entry name" value="MFS_1"/>
    <property type="match status" value="2"/>
</dbReference>
<evidence type="ECO:0000313" key="7">
    <source>
        <dbReference type="Proteomes" id="UP000669605"/>
    </source>
</evidence>
<evidence type="ECO:0000256" key="1">
    <source>
        <dbReference type="ARBA" id="ARBA00022692"/>
    </source>
</evidence>
<evidence type="ECO:0000256" key="4">
    <source>
        <dbReference type="SAM" id="Phobius"/>
    </source>
</evidence>
<dbReference type="InterPro" id="IPR011701">
    <property type="entry name" value="MFS"/>
</dbReference>
<evidence type="ECO:0000256" key="2">
    <source>
        <dbReference type="ARBA" id="ARBA00022989"/>
    </source>
</evidence>
<comment type="caution">
    <text evidence="6">The sequence shown here is derived from an EMBL/GenBank/DDBJ whole genome shotgun (WGS) entry which is preliminary data.</text>
</comment>
<dbReference type="PANTHER" id="PTHR23518:SF2">
    <property type="entry name" value="MAJOR FACILITATOR SUPERFAMILY TRANSPORTER"/>
    <property type="match status" value="1"/>
</dbReference>
<feature type="transmembrane region" description="Helical" evidence="4">
    <location>
        <begin position="122"/>
        <end position="142"/>
    </location>
</feature>
<keyword evidence="2 4" id="KW-1133">Transmembrane helix</keyword>
<reference evidence="6 7" key="1">
    <citation type="journal article" date="2020" name="Curr. Microbiol.">
        <title>Tepidiphilus baoligensis sp. nov., a Novel Bacterium of the Family Hydrogenophilaceae Isolated from an Oil Reservoir.</title>
        <authorList>
            <person name="Zhang X."/>
            <person name="Wang G."/>
            <person name="Ma X."/>
            <person name="Yu J."/>
            <person name="You J."/>
            <person name="Xue Y."/>
            <person name="Ma Y."/>
        </authorList>
    </citation>
    <scope>NUCLEOTIDE SEQUENCE [LARGE SCALE GENOMIC DNA]</scope>
    <source>
        <strain evidence="6 7">B18-69</strain>
    </source>
</reference>
<evidence type="ECO:0000256" key="3">
    <source>
        <dbReference type="ARBA" id="ARBA00023136"/>
    </source>
</evidence>
<sequence>MDISSEMVHSLLPLFLSTVLGASMTTIGVIEGLAEATVAVTKVFSGAISDFLRRRKAVVVTGYALSALTKPLFALAASVSWVLAARLLDRFGKGIREAPRDALIADVTPDDLRGAAYGLRQALDSVGAFVGPIFAFALMAWFAGDLRLVFWVAVIPAILAVVILVRFVPEPRHPAASTEREPFSWRLLLRLPHAYWIVVGLGILFTLARYSEAFLLLRAHDVGLAVGAVPLVMIAMNLAYAVLAYPAGAAADRLGPRRLLLAGIAALILADLMLALASGPIVVFLAALLWGAHLAATQGIFAKMIAHAAPAELRGTAFGGFNLLTGLALLAASALAGWLWSTWGAAAAFLAGAGFAAMAAVALVRYGKG</sequence>
<evidence type="ECO:0000259" key="5">
    <source>
        <dbReference type="PROSITE" id="PS50850"/>
    </source>
</evidence>
<proteinExistence type="predicted"/>
<dbReference type="Gene3D" id="1.20.1250.20">
    <property type="entry name" value="MFS general substrate transporter like domains"/>
    <property type="match status" value="2"/>
</dbReference>
<dbReference type="EMBL" id="JAAAUB010000009">
    <property type="protein sequence ID" value="NMH16914.1"/>
    <property type="molecule type" value="Genomic_DNA"/>
</dbReference>
<feature type="transmembrane region" description="Helical" evidence="4">
    <location>
        <begin position="346"/>
        <end position="366"/>
    </location>
</feature>
<feature type="transmembrane region" description="Helical" evidence="4">
    <location>
        <begin position="63"/>
        <end position="88"/>
    </location>
</feature>
<dbReference type="Proteomes" id="UP000669605">
    <property type="component" value="Unassembled WGS sequence"/>
</dbReference>
<keyword evidence="7" id="KW-1185">Reference proteome</keyword>
<organism evidence="6 7">
    <name type="scientific">Tepidiphilus baoligensis</name>
    <dbReference type="NCBI Taxonomy" id="2698687"/>
    <lineage>
        <taxon>Bacteria</taxon>
        <taxon>Pseudomonadati</taxon>
        <taxon>Pseudomonadota</taxon>
        <taxon>Hydrogenophilia</taxon>
        <taxon>Hydrogenophilales</taxon>
        <taxon>Hydrogenophilaceae</taxon>
        <taxon>Tepidiphilus</taxon>
    </lineage>
</organism>
<keyword evidence="3 4" id="KW-0472">Membrane</keyword>